<dbReference type="EMBL" id="LKHV02000001">
    <property type="protein sequence ID" value="MCS5708536.1"/>
    <property type="molecule type" value="Genomic_DNA"/>
</dbReference>
<protein>
    <submittedName>
        <fullName evidence="4">Uncharacterized protein</fullName>
    </submittedName>
</protein>
<dbReference type="AlphaFoldDB" id="A0A0Q9YGZ7"/>
<feature type="coiled-coil region" evidence="1">
    <location>
        <begin position="118"/>
        <end position="161"/>
    </location>
</feature>
<comment type="caution">
    <text evidence="4">The sequence shown here is derived from an EMBL/GenBank/DDBJ whole genome shotgun (WGS) entry which is preliminary data.</text>
</comment>
<name>A0A0Q9YGZ7_9GAMM</name>
<evidence type="ECO:0000256" key="2">
    <source>
        <dbReference type="SAM" id="MobiDB-lite"/>
    </source>
</evidence>
<proteinExistence type="predicted"/>
<evidence type="ECO:0000256" key="1">
    <source>
        <dbReference type="SAM" id="Coils"/>
    </source>
</evidence>
<reference evidence="5" key="2">
    <citation type="journal article" date="2016" name="Genome Announc.">
        <title>Draft Genome Sequences of Two Novel Amoeba-Resistant Intranuclear Bacteria, 'Candidatus Berkiella cookevillensis' and 'Candidatus Berkiella aquae'.</title>
        <authorList>
            <person name="Mehari Y.T."/>
            <person name="Arivett B.A."/>
            <person name="Farone A.L."/>
            <person name="Gunderson J.H."/>
            <person name="Farone M.B."/>
        </authorList>
    </citation>
    <scope>NUCLEOTIDE SEQUENCE</scope>
    <source>
        <strain evidence="5">CC99</strain>
    </source>
</reference>
<feature type="compositionally biased region" description="Basic and acidic residues" evidence="2">
    <location>
        <begin position="176"/>
        <end position="192"/>
    </location>
</feature>
<evidence type="ECO:0000313" key="6">
    <source>
        <dbReference type="Proteomes" id="UP000051494"/>
    </source>
</evidence>
<gene>
    <name evidence="4" type="ORF">CC99x_00104</name>
    <name evidence="5" type="ORF">CC99x_006395</name>
</gene>
<evidence type="ECO:0000313" key="5">
    <source>
        <dbReference type="EMBL" id="MCS5708536.1"/>
    </source>
</evidence>
<evidence type="ECO:0000256" key="3">
    <source>
        <dbReference type="SAM" id="Phobius"/>
    </source>
</evidence>
<dbReference type="EMBL" id="LKHV01000001">
    <property type="protein sequence ID" value="KRG19883.1"/>
    <property type="molecule type" value="Genomic_DNA"/>
</dbReference>
<feature type="transmembrane region" description="Helical" evidence="3">
    <location>
        <begin position="24"/>
        <end position="48"/>
    </location>
</feature>
<dbReference type="RefSeq" id="WP_057622544.1">
    <property type="nucleotide sequence ID" value="NZ_LKHV02000001.1"/>
</dbReference>
<feature type="compositionally biased region" description="Polar residues" evidence="2">
    <location>
        <begin position="196"/>
        <end position="205"/>
    </location>
</feature>
<feature type="region of interest" description="Disordered" evidence="2">
    <location>
        <begin position="166"/>
        <end position="205"/>
    </location>
</feature>
<feature type="transmembrane region" description="Helical" evidence="3">
    <location>
        <begin position="68"/>
        <end position="89"/>
    </location>
</feature>
<keyword evidence="3" id="KW-1133">Transmembrane helix</keyword>
<reference evidence="4" key="1">
    <citation type="submission" date="2015-09" db="EMBL/GenBank/DDBJ databases">
        <title>Draft Genome Sequences of Two Novel Amoeba-resistant Intranuclear Bacteria, Candidatus Berkiella cookevillensis and Candidatus Berkiella aquae.</title>
        <authorList>
            <person name="Mehari Y.T."/>
            <person name="Arivett B.A."/>
            <person name="Farone A.L."/>
            <person name="Gunderson J.H."/>
            <person name="Farone M.B."/>
        </authorList>
    </citation>
    <scope>NUCLEOTIDE SEQUENCE [LARGE SCALE GENOMIC DNA]</scope>
    <source>
        <strain evidence="4">CC99</strain>
    </source>
</reference>
<keyword evidence="6" id="KW-1185">Reference proteome</keyword>
<keyword evidence="3" id="KW-0472">Membrane</keyword>
<sequence length="205" mass="22840">MLGGVVDTNQFVRPFPRWYTPVKWFIPLGLTFVAVLLTTLMLTGIMPLPAIFSVLDWLPAMYQGMESLGAFILLSSTLFTVGTMSMMAASSLTKLFLFQYVENMATDNLNGSQYLSQLKEVIDTEKEKQRTARQLELENALLNADAENQALTHEIDDLKRGGQSILSTYTSKAKPKPQESHKPDDKPVEANHKAAVTSTRPKVTK</sequence>
<dbReference type="STRING" id="437022.CC99x_00104"/>
<dbReference type="Proteomes" id="UP000051494">
    <property type="component" value="Unassembled WGS sequence"/>
</dbReference>
<evidence type="ECO:0000313" key="4">
    <source>
        <dbReference type="EMBL" id="KRG19883.1"/>
    </source>
</evidence>
<reference evidence="5" key="3">
    <citation type="submission" date="2021-06" db="EMBL/GenBank/DDBJ databases">
        <title>Genomic Description and Analysis of Intracellular Bacteria, Candidatus Berkiella cookevillensis and Candidatus Berkiella aquae.</title>
        <authorList>
            <person name="Kidane D.T."/>
            <person name="Mehari Y.T."/>
            <person name="Rice F.C."/>
            <person name="Arivett B.A."/>
            <person name="Farone A.L."/>
            <person name="Berk S.G."/>
            <person name="Farone M.B."/>
        </authorList>
    </citation>
    <scope>NUCLEOTIDE SEQUENCE</scope>
    <source>
        <strain evidence="5">CC99</strain>
    </source>
</reference>
<keyword evidence="1" id="KW-0175">Coiled coil</keyword>
<organism evidence="4">
    <name type="scientific">Candidatus Berkiella cookevillensis</name>
    <dbReference type="NCBI Taxonomy" id="437022"/>
    <lineage>
        <taxon>Bacteria</taxon>
        <taxon>Pseudomonadati</taxon>
        <taxon>Pseudomonadota</taxon>
        <taxon>Gammaproteobacteria</taxon>
        <taxon>Candidatus Berkiellales</taxon>
        <taxon>Candidatus Berkiellaceae</taxon>
        <taxon>Candidatus Berkiella</taxon>
    </lineage>
</organism>
<keyword evidence="3" id="KW-0812">Transmembrane</keyword>
<dbReference type="OrthoDB" id="10006180at2"/>
<accession>A0A0Q9YGZ7</accession>